<name>A0A8D8SYB4_9HEMI</name>
<evidence type="ECO:0000313" key="3">
    <source>
        <dbReference type="EMBL" id="CAG6678265.1"/>
    </source>
</evidence>
<dbReference type="PROSITE" id="PS51083">
    <property type="entry name" value="ZF_HIT"/>
    <property type="match status" value="1"/>
</dbReference>
<dbReference type="PANTHER" id="PTHR15555:SF0">
    <property type="entry name" value="ZINC FINGER HIT DOMAIN-CONTAINING PROTEIN 2"/>
    <property type="match status" value="1"/>
</dbReference>
<sequence length="400" mass="44558">MNLLFVLPPQEFANLPIFGNIILSKVMAESEEQPTDMEDGSSINNDDKRCKFCCSEGSKYLCPRCGVRYCSVPCYKNPAHLMCSEDFFKQCIQEELDSTPADSQMRKQMMEALQKMHEEGVEDELLDSDDEEEDLATRLENIDLDNAEAVWGQLTDAERAEFESLISSGDVAKILPVWTPWWMPRAKPLIEEVNNPAPSSQPEYPALVPNVPLFYVICTVKPSPCIEFNMVNVVAAYTFTIRHYNGEPQHNATGAATGLMQLSDSLSHNSNFTNTEQAVQAVSLHAVNIMKASPEDTSLIPTDVNEILNSKQYVLYALSGAAHVLSGAKSELKSGKKQITKAPPAFDKNSKQCFAVRFPESTASSVSNTDYLLTRPSLNAAIKKLEFYMSWVDAYYTISK</sequence>
<evidence type="ECO:0000259" key="2">
    <source>
        <dbReference type="PROSITE" id="PS51083"/>
    </source>
</evidence>
<feature type="domain" description="HIT-type" evidence="2">
    <location>
        <begin position="50"/>
        <end position="83"/>
    </location>
</feature>
<dbReference type="InterPro" id="IPR007529">
    <property type="entry name" value="Znf_HIT"/>
</dbReference>
<proteinExistence type="predicted"/>
<dbReference type="PANTHER" id="PTHR15555">
    <property type="entry name" value="ZINC FINGER HIT DOMAIN CONTAINING PROTEIN 2 PROTEIN FON -RELATED"/>
    <property type="match status" value="1"/>
</dbReference>
<dbReference type="AlphaFoldDB" id="A0A8D8SYB4"/>
<keyword evidence="1" id="KW-0479">Metal-binding</keyword>
<keyword evidence="1" id="KW-0862">Zinc</keyword>
<reference evidence="3" key="1">
    <citation type="submission" date="2021-05" db="EMBL/GenBank/DDBJ databases">
        <authorList>
            <person name="Alioto T."/>
            <person name="Alioto T."/>
            <person name="Gomez Garrido J."/>
        </authorList>
    </citation>
    <scope>NUCLEOTIDE SEQUENCE</scope>
</reference>
<protein>
    <submittedName>
        <fullName evidence="3">Zinc finger HIT domain-containing protein 2</fullName>
    </submittedName>
</protein>
<dbReference type="Gene3D" id="3.30.60.190">
    <property type="match status" value="1"/>
</dbReference>
<dbReference type="CDD" id="cd23024">
    <property type="entry name" value="zf-HIT_ZNHIT2-3"/>
    <property type="match status" value="1"/>
</dbReference>
<accession>A0A8D8SYB4</accession>
<dbReference type="Pfam" id="PF04438">
    <property type="entry name" value="zf-HIT"/>
    <property type="match status" value="1"/>
</dbReference>
<evidence type="ECO:0000256" key="1">
    <source>
        <dbReference type="PROSITE-ProRule" id="PRU00453"/>
    </source>
</evidence>
<keyword evidence="1" id="KW-0863">Zinc-finger</keyword>
<dbReference type="EMBL" id="HBUF01245422">
    <property type="protein sequence ID" value="CAG6678265.1"/>
    <property type="molecule type" value="Transcribed_RNA"/>
</dbReference>
<organism evidence="3">
    <name type="scientific">Cacopsylla melanoneura</name>
    <dbReference type="NCBI Taxonomy" id="428564"/>
    <lineage>
        <taxon>Eukaryota</taxon>
        <taxon>Metazoa</taxon>
        <taxon>Ecdysozoa</taxon>
        <taxon>Arthropoda</taxon>
        <taxon>Hexapoda</taxon>
        <taxon>Insecta</taxon>
        <taxon>Pterygota</taxon>
        <taxon>Neoptera</taxon>
        <taxon>Paraneoptera</taxon>
        <taxon>Hemiptera</taxon>
        <taxon>Sternorrhyncha</taxon>
        <taxon>Psylloidea</taxon>
        <taxon>Psyllidae</taxon>
        <taxon>Psyllinae</taxon>
        <taxon>Cacopsylla</taxon>
    </lineage>
</organism>
<dbReference type="SUPFAM" id="SSF144232">
    <property type="entry name" value="HIT/MYND zinc finger-like"/>
    <property type="match status" value="1"/>
</dbReference>
<dbReference type="InterPro" id="IPR039646">
    <property type="entry name" value="ZNHIT2"/>
</dbReference>
<dbReference type="GO" id="GO:0008270">
    <property type="term" value="F:zinc ion binding"/>
    <property type="evidence" value="ECO:0007669"/>
    <property type="project" value="UniProtKB-UniRule"/>
</dbReference>